<gene>
    <name evidence="5" type="ORF">BSOLF_0212</name>
</gene>
<comment type="cofactor">
    <cofactor evidence="1">
        <name>Mg(2+)</name>
        <dbReference type="ChEBI" id="CHEBI:18420"/>
    </cofactor>
</comment>
<dbReference type="GO" id="GO:0016787">
    <property type="term" value="F:hydrolase activity"/>
    <property type="evidence" value="ECO:0007669"/>
    <property type="project" value="UniProtKB-KW"/>
</dbReference>
<feature type="domain" description="Nudix hydrolase" evidence="4">
    <location>
        <begin position="1"/>
        <end position="130"/>
    </location>
</feature>
<dbReference type="Gene3D" id="3.90.79.10">
    <property type="entry name" value="Nucleoside Triphosphate Pyrophosphohydrolase"/>
    <property type="match status" value="1"/>
</dbReference>
<evidence type="ECO:0000256" key="1">
    <source>
        <dbReference type="ARBA" id="ARBA00001946"/>
    </source>
</evidence>
<comment type="caution">
    <text evidence="5">The sequence shown here is derived from an EMBL/GenBank/DDBJ whole genome shotgun (WGS) entry which is preliminary data.</text>
</comment>
<evidence type="ECO:0000313" key="5">
    <source>
        <dbReference type="EMBL" id="PTQ56444.1"/>
    </source>
</evidence>
<dbReference type="InterPro" id="IPR020476">
    <property type="entry name" value="Nudix_hydrolase"/>
</dbReference>
<dbReference type="Proteomes" id="UP000244338">
    <property type="component" value="Unassembled WGS sequence"/>
</dbReference>
<dbReference type="Pfam" id="PF00293">
    <property type="entry name" value="NUDIX"/>
    <property type="match status" value="1"/>
</dbReference>
<accession>A0A2R6Y186</accession>
<evidence type="ECO:0000256" key="3">
    <source>
        <dbReference type="RuleBase" id="RU003476"/>
    </source>
</evidence>
<dbReference type="EMBL" id="PEBX01000028">
    <property type="protein sequence ID" value="PTQ56444.1"/>
    <property type="molecule type" value="Genomic_DNA"/>
</dbReference>
<dbReference type="PANTHER" id="PTHR43046:SF14">
    <property type="entry name" value="MUTT_NUDIX FAMILY PROTEIN"/>
    <property type="match status" value="1"/>
</dbReference>
<evidence type="ECO:0000259" key="4">
    <source>
        <dbReference type="PROSITE" id="PS51462"/>
    </source>
</evidence>
<evidence type="ECO:0000256" key="2">
    <source>
        <dbReference type="ARBA" id="ARBA00022801"/>
    </source>
</evidence>
<dbReference type="PROSITE" id="PS51462">
    <property type="entry name" value="NUDIX"/>
    <property type="match status" value="1"/>
</dbReference>
<organism evidence="5 6">
    <name type="scientific">Candidatus Carbonibacillus altaicus</name>
    <dbReference type="NCBI Taxonomy" id="2163959"/>
    <lineage>
        <taxon>Bacteria</taxon>
        <taxon>Bacillati</taxon>
        <taxon>Bacillota</taxon>
        <taxon>Bacilli</taxon>
        <taxon>Bacillales</taxon>
        <taxon>Candidatus Carbonibacillus</taxon>
    </lineage>
</organism>
<evidence type="ECO:0000313" key="6">
    <source>
        <dbReference type="Proteomes" id="UP000244338"/>
    </source>
</evidence>
<dbReference type="PROSITE" id="PS00893">
    <property type="entry name" value="NUDIX_BOX"/>
    <property type="match status" value="1"/>
</dbReference>
<dbReference type="AlphaFoldDB" id="A0A2R6Y186"/>
<dbReference type="PANTHER" id="PTHR43046">
    <property type="entry name" value="GDP-MANNOSE MANNOSYL HYDROLASE"/>
    <property type="match status" value="1"/>
</dbReference>
<dbReference type="InterPro" id="IPR015797">
    <property type="entry name" value="NUDIX_hydrolase-like_dom_sf"/>
</dbReference>
<dbReference type="SUPFAM" id="SSF55811">
    <property type="entry name" value="Nudix"/>
    <property type="match status" value="1"/>
</dbReference>
<name>A0A2R6Y186_9BACL</name>
<dbReference type="InterPro" id="IPR000086">
    <property type="entry name" value="NUDIX_hydrolase_dom"/>
</dbReference>
<proteinExistence type="inferred from homology"/>
<dbReference type="InterPro" id="IPR020084">
    <property type="entry name" value="NUDIX_hydrolase_CS"/>
</dbReference>
<protein>
    <submittedName>
        <fullName evidence="5">MutT/nudix family protein</fullName>
    </submittedName>
</protein>
<reference evidence="6" key="1">
    <citation type="journal article" date="2018" name="Sci. Rep.">
        <title>Lignite coal burning seam in the remote Altai Mountains harbors a hydrogen-driven thermophilic microbial community.</title>
        <authorList>
            <person name="Kadnikov V.V."/>
            <person name="Mardanov A.V."/>
            <person name="Ivasenko D.A."/>
            <person name="Antsiferov D.V."/>
            <person name="Beletsky A.V."/>
            <person name="Karnachuk O.V."/>
            <person name="Ravin N.V."/>
        </authorList>
    </citation>
    <scope>NUCLEOTIDE SEQUENCE [LARGE SCALE GENOMIC DNA]</scope>
</reference>
<comment type="similarity">
    <text evidence="3">Belongs to the Nudix hydrolase family.</text>
</comment>
<dbReference type="CDD" id="cd03673">
    <property type="entry name" value="NUDIX_Ap6A_hydrolase"/>
    <property type="match status" value="1"/>
</dbReference>
<dbReference type="PRINTS" id="PR00502">
    <property type="entry name" value="NUDIXFAMILY"/>
</dbReference>
<keyword evidence="2 3" id="KW-0378">Hydrolase</keyword>
<sequence>MDVAAGGVVIEWRDGEPYVLLIADRFGRITLPKGHLENGETLEQAAVREVQEETGLRARIVRFLGETRYAFTDPSGGVIDKVVHYYLMAVSGGTLKAQLEEIDGVQWVKANDVLALQDERGYPNNRPIIEAALAYVSTHPSFS</sequence>